<dbReference type="KEGG" id="mpe:MYPE5940"/>
<protein>
    <submittedName>
        <fullName evidence="4">MerR subfamily transcriptional regulator</fullName>
    </submittedName>
</protein>
<evidence type="ECO:0000313" key="4">
    <source>
        <dbReference type="EMBL" id="BAC44384.1"/>
    </source>
</evidence>
<dbReference type="GO" id="GO:0003700">
    <property type="term" value="F:DNA-binding transcription factor activity"/>
    <property type="evidence" value="ECO:0007669"/>
    <property type="project" value="InterPro"/>
</dbReference>
<keyword evidence="1" id="KW-0238">DNA-binding</keyword>
<keyword evidence="2" id="KW-0175">Coiled coil</keyword>
<dbReference type="PANTHER" id="PTHR30204:SF82">
    <property type="entry name" value="TRANSCRIPTIONAL REGULATOR, MERR FAMILY"/>
    <property type="match status" value="1"/>
</dbReference>
<dbReference type="EMBL" id="BA000026">
    <property type="protein sequence ID" value="BAC44384.1"/>
    <property type="molecule type" value="Genomic_DNA"/>
</dbReference>
<dbReference type="Pfam" id="PF13411">
    <property type="entry name" value="MerR_1"/>
    <property type="match status" value="1"/>
</dbReference>
<dbReference type="PANTHER" id="PTHR30204">
    <property type="entry name" value="REDOX-CYCLING DRUG-SENSING TRANSCRIPTIONAL ACTIVATOR SOXR"/>
    <property type="match status" value="1"/>
</dbReference>
<evidence type="ECO:0000256" key="2">
    <source>
        <dbReference type="SAM" id="Coils"/>
    </source>
</evidence>
<dbReference type="CDD" id="cd01109">
    <property type="entry name" value="HTH_YyaN"/>
    <property type="match status" value="1"/>
</dbReference>
<dbReference type="InterPro" id="IPR000551">
    <property type="entry name" value="MerR-type_HTH_dom"/>
</dbReference>
<dbReference type="PROSITE" id="PS50937">
    <property type="entry name" value="HTH_MERR_2"/>
    <property type="match status" value="1"/>
</dbReference>
<gene>
    <name evidence="4" type="ordered locus">MYPE5940</name>
</gene>
<name>Q8EVH0_MALP2</name>
<dbReference type="HOGENOM" id="CLU_060077_8_0_14"/>
<organism evidence="4 5">
    <name type="scientific">Malacoplasma penetrans (strain HF-2)</name>
    <name type="common">Mycoplasma penetrans</name>
    <dbReference type="NCBI Taxonomy" id="272633"/>
    <lineage>
        <taxon>Bacteria</taxon>
        <taxon>Bacillati</taxon>
        <taxon>Mycoplasmatota</taxon>
        <taxon>Mycoplasmoidales</taxon>
        <taxon>Mycoplasmoidaceae</taxon>
        <taxon>Malacoplasma</taxon>
    </lineage>
</organism>
<feature type="domain" description="HTH merR-type" evidence="3">
    <location>
        <begin position="34"/>
        <end position="103"/>
    </location>
</feature>
<dbReference type="InParanoid" id="Q8EVH0"/>
<dbReference type="GO" id="GO:0003677">
    <property type="term" value="F:DNA binding"/>
    <property type="evidence" value="ECO:0007669"/>
    <property type="project" value="UniProtKB-KW"/>
</dbReference>
<evidence type="ECO:0000313" key="5">
    <source>
        <dbReference type="Proteomes" id="UP000002522"/>
    </source>
</evidence>
<dbReference type="FunCoup" id="Q8EVH0">
    <property type="interactions" value="3"/>
</dbReference>
<evidence type="ECO:0000259" key="3">
    <source>
        <dbReference type="PROSITE" id="PS50937"/>
    </source>
</evidence>
<sequence length="189" mass="22378">MLTYYIKFLFTYCKIHLMFKKYLAFLLLQGVFVKYRVSDISKLLSIPASTLRYYDNQGLLPNLEKNESGIRIFQEKDIEILYSINCLKKAGLSIKDIKKYIYLIEQGDSTIEQRYKIFLNKKKDLINEIKKLNEILEFVEYKTWLYEKAKETGSFTKAMEIFSSVKPKNVISVKQAIELKKEEHKQQGK</sequence>
<dbReference type="AlphaFoldDB" id="Q8EVH0"/>
<evidence type="ECO:0000256" key="1">
    <source>
        <dbReference type="ARBA" id="ARBA00023125"/>
    </source>
</evidence>
<reference evidence="4 5" key="1">
    <citation type="journal article" date="2002" name="Nucleic Acids Res.">
        <title>The complete genomic sequence of Mycoplasma penetrans, an intracellular bacterial pathogen in humans.</title>
        <authorList>
            <person name="Sasaki Y."/>
            <person name="Ishikawa J."/>
            <person name="Yamashita A."/>
            <person name="Oshima K."/>
            <person name="Kenri T."/>
            <person name="Furuya K."/>
            <person name="Yoshino C."/>
            <person name="Horino A."/>
            <person name="Shiba T."/>
            <person name="Sasaki T."/>
            <person name="Hattori M."/>
        </authorList>
    </citation>
    <scope>NUCLEOTIDE SEQUENCE [LARGE SCALE GENOMIC DNA]</scope>
    <source>
        <strain evidence="4 5">HF-2</strain>
    </source>
</reference>
<dbReference type="SUPFAM" id="SSF46955">
    <property type="entry name" value="Putative DNA-binding domain"/>
    <property type="match status" value="1"/>
</dbReference>
<dbReference type="InterPro" id="IPR047057">
    <property type="entry name" value="MerR_fam"/>
</dbReference>
<dbReference type="eggNOG" id="COG0789">
    <property type="taxonomic scope" value="Bacteria"/>
</dbReference>
<accession>Q8EVH0</accession>
<dbReference type="InterPro" id="IPR009061">
    <property type="entry name" value="DNA-bd_dom_put_sf"/>
</dbReference>
<dbReference type="Proteomes" id="UP000002522">
    <property type="component" value="Chromosome"/>
</dbReference>
<dbReference type="Gene3D" id="1.10.1660.10">
    <property type="match status" value="1"/>
</dbReference>
<proteinExistence type="predicted"/>
<feature type="coiled-coil region" evidence="2">
    <location>
        <begin position="115"/>
        <end position="142"/>
    </location>
</feature>
<dbReference type="SMART" id="SM00422">
    <property type="entry name" value="HTH_MERR"/>
    <property type="match status" value="1"/>
</dbReference>
<dbReference type="STRING" id="272633.gene:10731711"/>
<keyword evidence="5" id="KW-1185">Reference proteome</keyword>